<dbReference type="InterPro" id="IPR000160">
    <property type="entry name" value="GGDEF_dom"/>
</dbReference>
<evidence type="ECO:0000256" key="3">
    <source>
        <dbReference type="SAM" id="Phobius"/>
    </source>
</evidence>
<protein>
    <recommendedName>
        <fullName evidence="1">diguanylate cyclase</fullName>
        <ecNumber evidence="1">2.7.7.65</ecNumber>
    </recommendedName>
</protein>
<dbReference type="Proteomes" id="UP001204851">
    <property type="component" value="Unassembled WGS sequence"/>
</dbReference>
<keyword evidence="3" id="KW-1133">Transmembrane helix</keyword>
<dbReference type="InterPro" id="IPR029787">
    <property type="entry name" value="Nucleotide_cyclase"/>
</dbReference>
<keyword evidence="6" id="KW-1185">Reference proteome</keyword>
<dbReference type="EMBL" id="JAMXMC010000001">
    <property type="protein sequence ID" value="MCO5975394.1"/>
    <property type="molecule type" value="Genomic_DNA"/>
</dbReference>
<dbReference type="PANTHER" id="PTHR45138">
    <property type="entry name" value="REGULATORY COMPONENTS OF SENSORY TRANSDUCTION SYSTEM"/>
    <property type="match status" value="1"/>
</dbReference>
<feature type="transmembrane region" description="Helical" evidence="3">
    <location>
        <begin position="28"/>
        <end position="46"/>
    </location>
</feature>
<keyword evidence="3" id="KW-0812">Transmembrane</keyword>
<dbReference type="CDD" id="cd01949">
    <property type="entry name" value="GGDEF"/>
    <property type="match status" value="1"/>
</dbReference>
<evidence type="ECO:0000313" key="5">
    <source>
        <dbReference type="EMBL" id="MCO5975394.1"/>
    </source>
</evidence>
<gene>
    <name evidence="5" type="ORF">M0L44_01485</name>
</gene>
<proteinExistence type="predicted"/>
<comment type="catalytic activity">
    <reaction evidence="2">
        <text>2 GTP = 3',3'-c-di-GMP + 2 diphosphate</text>
        <dbReference type="Rhea" id="RHEA:24898"/>
        <dbReference type="ChEBI" id="CHEBI:33019"/>
        <dbReference type="ChEBI" id="CHEBI:37565"/>
        <dbReference type="ChEBI" id="CHEBI:58805"/>
        <dbReference type="EC" id="2.7.7.65"/>
    </reaction>
</comment>
<comment type="caution">
    <text evidence="5">The sequence shown here is derived from an EMBL/GenBank/DDBJ whole genome shotgun (WGS) entry which is preliminary data.</text>
</comment>
<feature type="transmembrane region" description="Helical" evidence="3">
    <location>
        <begin position="81"/>
        <end position="109"/>
    </location>
</feature>
<dbReference type="NCBIfam" id="TIGR00254">
    <property type="entry name" value="GGDEF"/>
    <property type="match status" value="1"/>
</dbReference>
<name>A0ABT1BHI9_9BURK</name>
<evidence type="ECO:0000259" key="4">
    <source>
        <dbReference type="PROSITE" id="PS50887"/>
    </source>
</evidence>
<feature type="transmembrane region" description="Helical" evidence="3">
    <location>
        <begin position="52"/>
        <end position="69"/>
    </location>
</feature>
<dbReference type="PANTHER" id="PTHR45138:SF9">
    <property type="entry name" value="DIGUANYLATE CYCLASE DGCM-RELATED"/>
    <property type="match status" value="1"/>
</dbReference>
<evidence type="ECO:0000313" key="6">
    <source>
        <dbReference type="Proteomes" id="UP001204851"/>
    </source>
</evidence>
<organism evidence="5 6">
    <name type="scientific">Ideonella oryzae</name>
    <dbReference type="NCBI Taxonomy" id="2937441"/>
    <lineage>
        <taxon>Bacteria</taxon>
        <taxon>Pseudomonadati</taxon>
        <taxon>Pseudomonadota</taxon>
        <taxon>Betaproteobacteria</taxon>
        <taxon>Burkholderiales</taxon>
        <taxon>Sphaerotilaceae</taxon>
        <taxon>Ideonella</taxon>
    </lineage>
</organism>
<reference evidence="5 6" key="1">
    <citation type="submission" date="2022-06" db="EMBL/GenBank/DDBJ databases">
        <title>Ideonella sp. NS12-5 Genome sequencing and assembly.</title>
        <authorList>
            <person name="Jung Y."/>
        </authorList>
    </citation>
    <scope>NUCLEOTIDE SEQUENCE [LARGE SCALE GENOMIC DNA]</scope>
    <source>
        <strain evidence="5 6">NS12-5</strain>
    </source>
</reference>
<dbReference type="RefSeq" id="WP_252767837.1">
    <property type="nucleotide sequence ID" value="NZ_JAMXMC010000001.1"/>
</dbReference>
<dbReference type="InterPro" id="IPR043128">
    <property type="entry name" value="Rev_trsase/Diguanyl_cyclase"/>
</dbReference>
<feature type="transmembrane region" description="Helical" evidence="3">
    <location>
        <begin position="172"/>
        <end position="190"/>
    </location>
</feature>
<accession>A0ABT1BHI9</accession>
<dbReference type="SMART" id="SM00267">
    <property type="entry name" value="GGDEF"/>
    <property type="match status" value="1"/>
</dbReference>
<feature type="transmembrane region" description="Helical" evidence="3">
    <location>
        <begin position="129"/>
        <end position="151"/>
    </location>
</feature>
<dbReference type="InterPro" id="IPR050469">
    <property type="entry name" value="Diguanylate_Cyclase"/>
</dbReference>
<dbReference type="Gene3D" id="3.30.70.270">
    <property type="match status" value="1"/>
</dbReference>
<evidence type="ECO:0000256" key="2">
    <source>
        <dbReference type="ARBA" id="ARBA00034247"/>
    </source>
</evidence>
<feature type="domain" description="GGDEF" evidence="4">
    <location>
        <begin position="236"/>
        <end position="368"/>
    </location>
</feature>
<sequence>MSLSDPSCLVPDEASEFIRQNFRTTIRGSAVVIACVACVYAVALWRVGDPHWWHHGLIALLAVALQPWFGRQASYPGFIGALLLLISTCTVSIGALALTYGPAALFHALLLAYTPVLVTSGRLPPWAKVLLVAGACLLTLWLDAASAARWAQRAATEPQQLPTPEILQRLRDINLLALGLAPAVLVYHFFTLVSRQHSTMVRLALHDPMTQLFNRRHVQATGEALVARLLDRPQGGPFSVVLLDVDHFKRVNDTWGHEIGDQALRHVADLISRTARASDVVARWGGEEFLLLLADTDEAQAVQLAERLRSAIADDALGAHGEPVRLTVTIGVAQSLRAGSFADVIRRADAALYEGKRQGRNRVVAASVTGTEAVPADLAGI</sequence>
<dbReference type="EC" id="2.7.7.65" evidence="1"/>
<keyword evidence="3" id="KW-0472">Membrane</keyword>
<dbReference type="Pfam" id="PF00990">
    <property type="entry name" value="GGDEF"/>
    <property type="match status" value="1"/>
</dbReference>
<dbReference type="PROSITE" id="PS50887">
    <property type="entry name" value="GGDEF"/>
    <property type="match status" value="1"/>
</dbReference>
<dbReference type="SUPFAM" id="SSF55073">
    <property type="entry name" value="Nucleotide cyclase"/>
    <property type="match status" value="1"/>
</dbReference>
<evidence type="ECO:0000256" key="1">
    <source>
        <dbReference type="ARBA" id="ARBA00012528"/>
    </source>
</evidence>